<dbReference type="Pfam" id="PF13641">
    <property type="entry name" value="Glyco_tranf_2_3"/>
    <property type="match status" value="1"/>
</dbReference>
<organism evidence="2 3">
    <name type="scientific">Roseburia faecis</name>
    <dbReference type="NCBI Taxonomy" id="301302"/>
    <lineage>
        <taxon>Bacteria</taxon>
        <taxon>Bacillati</taxon>
        <taxon>Bacillota</taxon>
        <taxon>Clostridia</taxon>
        <taxon>Lachnospirales</taxon>
        <taxon>Lachnospiraceae</taxon>
        <taxon>Roseburia</taxon>
    </lineage>
</organism>
<keyword evidence="3" id="KW-1185">Reference proteome</keyword>
<dbReference type="AlphaFoldDB" id="A0A0M6WPZ1"/>
<dbReference type="Proteomes" id="UP000049979">
    <property type="component" value="Unassembled WGS sequence"/>
</dbReference>
<evidence type="ECO:0000259" key="1">
    <source>
        <dbReference type="Pfam" id="PF17994"/>
    </source>
</evidence>
<sequence length="503" mass="59701">MEIQLQTILQPDPEICVEEALYFHRKGEEICFDGYFNLFYIEKWKRYTRLEKLQLSIKTAGYQMLRLYHNRECIDEIKLEESKHVYTIEFPWEKYTDGVFWFSLVPDERCKMQQISGYYMGVCEKAAHVAIGIDICTYRREEYVLRNLKVLCERVLQNEELQVSKALWGYIIDNGKTLDAYEPLQQYLKAWQERISVIPNKNAGGAGGFTRGMLEVLEDKEERQLTHVVLMDDDAVLEPDLFVRMYGFLCVVKPEWKDIILGGTMLREDKPYLLFASGETWGEGLIKNANKNLDVREYENATRENLITTKLEKTLYSGWWCCCYSLNIVREDNLPIPLFLHHDDIEFGLRNREHGIVFLNGISVWHRTPDSRVVGSNLYYDIRNDLIEITQQYSQKMAEKCIWRFFWKRLLIRLILNRKKEVSLVVRGTEDFLKGMDWLWKQDPEKLHLKIRDVEEDGNWICWKKSGRVCLKLIKERKNAVLNYQNKTGLYTKKSAWMKYLSK</sequence>
<proteinExistence type="predicted"/>
<accession>A0A0M6WPZ1</accession>
<name>A0A0M6WPZ1_9FIRM</name>
<gene>
    <name evidence="2" type="ORF">M72_28991</name>
</gene>
<dbReference type="InterPro" id="IPR040492">
    <property type="entry name" value="GlfT2_N"/>
</dbReference>
<reference evidence="3" key="1">
    <citation type="submission" date="2015-05" db="EMBL/GenBank/DDBJ databases">
        <authorList>
            <consortium name="Pathogen Informatics"/>
        </authorList>
    </citation>
    <scope>NUCLEOTIDE SEQUENCE [LARGE SCALE GENOMIC DNA]</scope>
    <source>
        <strain evidence="3">M72</strain>
    </source>
</reference>
<dbReference type="SUPFAM" id="SSF53448">
    <property type="entry name" value="Nucleotide-diphospho-sugar transferases"/>
    <property type="match status" value="1"/>
</dbReference>
<dbReference type="EMBL" id="CVRR01000020">
    <property type="protein sequence ID" value="CRL39105.1"/>
    <property type="molecule type" value="Genomic_DNA"/>
</dbReference>
<dbReference type="Pfam" id="PF17994">
    <property type="entry name" value="Glft2_N"/>
    <property type="match status" value="1"/>
</dbReference>
<dbReference type="OrthoDB" id="3225550at2"/>
<feature type="domain" description="Galactofuranosyltransferase GlfT2 N-terminal" evidence="1">
    <location>
        <begin position="26"/>
        <end position="114"/>
    </location>
</feature>
<evidence type="ECO:0000313" key="2">
    <source>
        <dbReference type="EMBL" id="CRL39105.1"/>
    </source>
</evidence>
<dbReference type="InterPro" id="IPR029044">
    <property type="entry name" value="Nucleotide-diphossugar_trans"/>
</dbReference>
<evidence type="ECO:0000313" key="3">
    <source>
        <dbReference type="Proteomes" id="UP000049979"/>
    </source>
</evidence>
<protein>
    <recommendedName>
        <fullName evidence="1">Galactofuranosyltransferase GlfT2 N-terminal domain-containing protein</fullName>
    </recommendedName>
</protein>
<dbReference type="RefSeq" id="WP_055067986.1">
    <property type="nucleotide sequence ID" value="NZ_CP173697.1"/>
</dbReference>
<dbReference type="Gene3D" id="3.90.550.60">
    <property type="match status" value="1"/>
</dbReference>